<keyword evidence="1" id="KW-1133">Transmembrane helix</keyword>
<keyword evidence="2" id="KW-1185">Reference proteome</keyword>
<dbReference type="RefSeq" id="XP_026676056.1">
    <property type="nucleotide sequence ID" value="XM_026820255.1"/>
</dbReference>
<evidence type="ECO:0000256" key="1">
    <source>
        <dbReference type="SAM" id="Phobius"/>
    </source>
</evidence>
<dbReference type="GeneID" id="108254623"/>
<feature type="transmembrane region" description="Helical" evidence="1">
    <location>
        <begin position="46"/>
        <end position="67"/>
    </location>
</feature>
<sequence length="108" mass="12536">MLFQIQYALLAIVVRLMLYWQVGWLFGEMILVPFVLTESVQISLGYVHTSQFIQVFGQVLTLCGFSSHVVQCYTKINTVLLHCIEDLSFYLVTFCLLHSYLDENFTSR</sequence>
<accession>A0A3Q0IIK0</accession>
<feature type="transmembrane region" description="Helical" evidence="1">
    <location>
        <begin position="7"/>
        <end position="26"/>
    </location>
</feature>
<keyword evidence="1" id="KW-0472">Membrane</keyword>
<feature type="transmembrane region" description="Helical" evidence="1">
    <location>
        <begin position="79"/>
        <end position="101"/>
    </location>
</feature>
<proteinExistence type="predicted"/>
<organism evidence="2 3">
    <name type="scientific">Diaphorina citri</name>
    <name type="common">Asian citrus psyllid</name>
    <dbReference type="NCBI Taxonomy" id="121845"/>
    <lineage>
        <taxon>Eukaryota</taxon>
        <taxon>Metazoa</taxon>
        <taxon>Ecdysozoa</taxon>
        <taxon>Arthropoda</taxon>
        <taxon>Hexapoda</taxon>
        <taxon>Insecta</taxon>
        <taxon>Pterygota</taxon>
        <taxon>Neoptera</taxon>
        <taxon>Paraneoptera</taxon>
        <taxon>Hemiptera</taxon>
        <taxon>Sternorrhyncha</taxon>
        <taxon>Psylloidea</taxon>
        <taxon>Psyllidae</taxon>
        <taxon>Diaphorininae</taxon>
        <taxon>Diaphorina</taxon>
    </lineage>
</organism>
<dbReference type="Proteomes" id="UP000079169">
    <property type="component" value="Unplaced"/>
</dbReference>
<dbReference type="KEGG" id="dci:108254623"/>
<name>A0A3Q0IIK0_DIACI</name>
<gene>
    <name evidence="3" type="primary">LOC108254623</name>
</gene>
<protein>
    <submittedName>
        <fullName evidence="3">Uncharacterized protein LOC108254623</fullName>
    </submittedName>
</protein>
<reference evidence="3" key="1">
    <citation type="submission" date="2025-08" db="UniProtKB">
        <authorList>
            <consortium name="RefSeq"/>
        </authorList>
    </citation>
    <scope>IDENTIFICATION</scope>
</reference>
<dbReference type="AlphaFoldDB" id="A0A3Q0IIK0"/>
<evidence type="ECO:0000313" key="3">
    <source>
        <dbReference type="RefSeq" id="XP_026676056.1"/>
    </source>
</evidence>
<dbReference type="PaxDb" id="121845-A0A3Q0IIK0"/>
<keyword evidence="1" id="KW-0812">Transmembrane</keyword>
<evidence type="ECO:0000313" key="2">
    <source>
        <dbReference type="Proteomes" id="UP000079169"/>
    </source>
</evidence>